<dbReference type="STRING" id="765915.A0A1Y2HQH8"/>
<dbReference type="AlphaFoldDB" id="A0A1Y2HQH8"/>
<keyword evidence="4" id="KW-0206">Cytoskeleton</keyword>
<dbReference type="InterPro" id="IPR052102">
    <property type="entry name" value="Enkurin_domain-protein"/>
</dbReference>
<dbReference type="OrthoDB" id="10264920at2759"/>
<dbReference type="PROSITE" id="PS51665">
    <property type="entry name" value="ENKURIN"/>
    <property type="match status" value="1"/>
</dbReference>
<dbReference type="GO" id="GO:0005881">
    <property type="term" value="C:cytoplasmic microtubule"/>
    <property type="evidence" value="ECO:0007669"/>
    <property type="project" value="TreeGrafter"/>
</dbReference>
<dbReference type="InterPro" id="IPR027012">
    <property type="entry name" value="Enkurin_dom"/>
</dbReference>
<evidence type="ECO:0000256" key="3">
    <source>
        <dbReference type="ARBA" id="ARBA00022490"/>
    </source>
</evidence>
<evidence type="ECO:0000256" key="4">
    <source>
        <dbReference type="ARBA" id="ARBA00023212"/>
    </source>
</evidence>
<keyword evidence="5" id="KW-0966">Cell projection</keyword>
<gene>
    <name evidence="8" type="ORF">BCR44DRAFT_59863</name>
</gene>
<dbReference type="PANTHER" id="PTHR21490:SF2">
    <property type="entry name" value="ENKURIN DOMAIN-CONTAINING PROTEIN 1"/>
    <property type="match status" value="1"/>
</dbReference>
<evidence type="ECO:0000256" key="2">
    <source>
        <dbReference type="ARBA" id="ARBA00004245"/>
    </source>
</evidence>
<evidence type="ECO:0000313" key="9">
    <source>
        <dbReference type="Proteomes" id="UP000193411"/>
    </source>
</evidence>
<feature type="compositionally biased region" description="Low complexity" evidence="6">
    <location>
        <begin position="9"/>
        <end position="24"/>
    </location>
</feature>
<feature type="region of interest" description="Disordered" evidence="6">
    <location>
        <begin position="1"/>
        <end position="52"/>
    </location>
</feature>
<feature type="compositionally biased region" description="Low complexity" evidence="6">
    <location>
        <begin position="100"/>
        <end position="110"/>
    </location>
</feature>
<name>A0A1Y2HQH8_9FUNG</name>
<dbReference type="Pfam" id="PF13864">
    <property type="entry name" value="Enkurin"/>
    <property type="match status" value="1"/>
</dbReference>
<evidence type="ECO:0000256" key="1">
    <source>
        <dbReference type="ARBA" id="ARBA00004138"/>
    </source>
</evidence>
<feature type="region of interest" description="Disordered" evidence="6">
    <location>
        <begin position="194"/>
        <end position="219"/>
    </location>
</feature>
<feature type="compositionally biased region" description="Low complexity" evidence="6">
    <location>
        <begin position="130"/>
        <end position="166"/>
    </location>
</feature>
<accession>A0A1Y2HQH8</accession>
<evidence type="ECO:0000259" key="7">
    <source>
        <dbReference type="PROSITE" id="PS51665"/>
    </source>
</evidence>
<evidence type="ECO:0000313" key="8">
    <source>
        <dbReference type="EMBL" id="ORZ36041.1"/>
    </source>
</evidence>
<keyword evidence="9" id="KW-1185">Reference proteome</keyword>
<dbReference type="EMBL" id="MCFL01000019">
    <property type="protein sequence ID" value="ORZ36041.1"/>
    <property type="molecule type" value="Genomic_DNA"/>
</dbReference>
<dbReference type="GO" id="GO:0005929">
    <property type="term" value="C:cilium"/>
    <property type="evidence" value="ECO:0007669"/>
    <property type="project" value="UniProtKB-SubCell"/>
</dbReference>
<proteinExistence type="predicted"/>
<sequence>MLHSPRIPSAAAISKKHSSSAAIHDALNPSRGIRDDIARRGGTPKNHAKENARQLKVMQEKMRAKKEAQELLAKQAAGVGKRAPGSAAYSHVPSRLYLASSSSSSSSPSSGASTPLHTAPSPVPPKRRSTLSSTSSLTGGGRSSTTSTSASPLTKSSMKKSASSGSLDDNPAPPVDRKTKVGEVPAYLVQRKQEWAKQEEERRQKQIEKETWPPGTVPVPEDERLATLQYLQQSQKELTLELSRFPITLTPASVQRYRRQQEVLAKLREVEKGIEVYSQARVFMAKVDDEAEGEY</sequence>
<dbReference type="Proteomes" id="UP000193411">
    <property type="component" value="Unassembled WGS sequence"/>
</dbReference>
<evidence type="ECO:0000256" key="6">
    <source>
        <dbReference type="SAM" id="MobiDB-lite"/>
    </source>
</evidence>
<feature type="compositionally biased region" description="Basic and acidic residues" evidence="6">
    <location>
        <begin position="194"/>
        <end position="211"/>
    </location>
</feature>
<reference evidence="8 9" key="1">
    <citation type="submission" date="2016-07" db="EMBL/GenBank/DDBJ databases">
        <title>Pervasive Adenine N6-methylation of Active Genes in Fungi.</title>
        <authorList>
            <consortium name="DOE Joint Genome Institute"/>
            <person name="Mondo S.J."/>
            <person name="Dannebaum R.O."/>
            <person name="Kuo R.C."/>
            <person name="Labutti K."/>
            <person name="Haridas S."/>
            <person name="Kuo A."/>
            <person name="Salamov A."/>
            <person name="Ahrendt S.R."/>
            <person name="Lipzen A."/>
            <person name="Sullivan W."/>
            <person name="Andreopoulos W.B."/>
            <person name="Clum A."/>
            <person name="Lindquist E."/>
            <person name="Daum C."/>
            <person name="Ramamoorthy G.K."/>
            <person name="Gryganskyi A."/>
            <person name="Culley D."/>
            <person name="Magnuson J.K."/>
            <person name="James T.Y."/>
            <person name="O'Malley M.A."/>
            <person name="Stajich J.E."/>
            <person name="Spatafora J.W."/>
            <person name="Visel A."/>
            <person name="Grigoriev I.V."/>
        </authorList>
    </citation>
    <scope>NUCLEOTIDE SEQUENCE [LARGE SCALE GENOMIC DNA]</scope>
    <source>
        <strain evidence="8 9">PL171</strain>
    </source>
</reference>
<keyword evidence="3" id="KW-0963">Cytoplasm</keyword>
<organism evidence="8 9">
    <name type="scientific">Catenaria anguillulae PL171</name>
    <dbReference type="NCBI Taxonomy" id="765915"/>
    <lineage>
        <taxon>Eukaryota</taxon>
        <taxon>Fungi</taxon>
        <taxon>Fungi incertae sedis</taxon>
        <taxon>Blastocladiomycota</taxon>
        <taxon>Blastocladiomycetes</taxon>
        <taxon>Blastocladiales</taxon>
        <taxon>Catenariaceae</taxon>
        <taxon>Catenaria</taxon>
    </lineage>
</organism>
<protein>
    <submittedName>
        <fullName evidence="8">Calmodulin-binding-domain-containing protein</fullName>
    </submittedName>
</protein>
<comment type="subcellular location">
    <subcellularLocation>
        <location evidence="1">Cell projection</location>
        <location evidence="1">Cilium</location>
    </subcellularLocation>
    <subcellularLocation>
        <location evidence="2">Cytoplasm</location>
        <location evidence="2">Cytoskeleton</location>
    </subcellularLocation>
</comment>
<evidence type="ECO:0000256" key="5">
    <source>
        <dbReference type="ARBA" id="ARBA00023273"/>
    </source>
</evidence>
<feature type="region of interest" description="Disordered" evidence="6">
    <location>
        <begin position="96"/>
        <end position="182"/>
    </location>
</feature>
<feature type="domain" description="Enkurin" evidence="7">
    <location>
        <begin position="191"/>
        <end position="285"/>
    </location>
</feature>
<dbReference type="PANTHER" id="PTHR21490">
    <property type="entry name" value="ENKURIN-RELATED"/>
    <property type="match status" value="1"/>
</dbReference>
<comment type="caution">
    <text evidence="8">The sequence shown here is derived from an EMBL/GenBank/DDBJ whole genome shotgun (WGS) entry which is preliminary data.</text>
</comment>